<dbReference type="InterPro" id="IPR003339">
    <property type="entry name" value="ABC/ECF_trnsptr_transmembrane"/>
</dbReference>
<keyword evidence="4 6" id="KW-1133">Transmembrane helix</keyword>
<dbReference type="PANTHER" id="PTHR34857:SF2">
    <property type="entry name" value="SLL0384 PROTEIN"/>
    <property type="match status" value="1"/>
</dbReference>
<evidence type="ECO:0000256" key="2">
    <source>
        <dbReference type="ARBA" id="ARBA00022475"/>
    </source>
</evidence>
<feature type="transmembrane region" description="Helical" evidence="6">
    <location>
        <begin position="112"/>
        <end position="134"/>
    </location>
</feature>
<dbReference type="InterPro" id="IPR012809">
    <property type="entry name" value="ECF_CbiQ"/>
</dbReference>
<accession>A0A1M5AYB2</accession>
<evidence type="ECO:0000256" key="3">
    <source>
        <dbReference type="ARBA" id="ARBA00022692"/>
    </source>
</evidence>
<dbReference type="Proteomes" id="UP000184196">
    <property type="component" value="Unassembled WGS sequence"/>
</dbReference>
<organism evidence="7 8">
    <name type="scientific">Desulfofundulus australicus DSM 11792</name>
    <dbReference type="NCBI Taxonomy" id="1121425"/>
    <lineage>
        <taxon>Bacteria</taxon>
        <taxon>Bacillati</taxon>
        <taxon>Bacillota</taxon>
        <taxon>Clostridia</taxon>
        <taxon>Eubacteriales</taxon>
        <taxon>Peptococcaceae</taxon>
        <taxon>Desulfofundulus</taxon>
    </lineage>
</organism>
<dbReference type="InterPro" id="IPR051611">
    <property type="entry name" value="ECF_transporter_component"/>
</dbReference>
<dbReference type="GO" id="GO:0006824">
    <property type="term" value="P:cobalt ion transport"/>
    <property type="evidence" value="ECO:0007669"/>
    <property type="project" value="InterPro"/>
</dbReference>
<gene>
    <name evidence="7" type="ORF">SAMN02745218_02039</name>
</gene>
<dbReference type="AlphaFoldDB" id="A0A1M5AYB2"/>
<keyword evidence="3 6" id="KW-0812">Transmembrane</keyword>
<proteinExistence type="predicted"/>
<protein>
    <submittedName>
        <fullName evidence="7">Cobalt/nickel transport system permease protein</fullName>
    </submittedName>
</protein>
<name>A0A1M5AYB2_9FIRM</name>
<feature type="transmembrane region" description="Helical" evidence="6">
    <location>
        <begin position="243"/>
        <end position="268"/>
    </location>
</feature>
<keyword evidence="2" id="KW-1003">Cell membrane</keyword>
<dbReference type="Pfam" id="PF02361">
    <property type="entry name" value="CbiQ"/>
    <property type="match status" value="1"/>
</dbReference>
<evidence type="ECO:0000256" key="5">
    <source>
        <dbReference type="ARBA" id="ARBA00023136"/>
    </source>
</evidence>
<feature type="transmembrane region" description="Helical" evidence="6">
    <location>
        <begin position="146"/>
        <end position="166"/>
    </location>
</feature>
<reference evidence="8" key="1">
    <citation type="submission" date="2016-11" db="EMBL/GenBank/DDBJ databases">
        <authorList>
            <person name="Varghese N."/>
            <person name="Submissions S."/>
        </authorList>
    </citation>
    <scope>NUCLEOTIDE SEQUENCE [LARGE SCALE GENOMIC DNA]</scope>
    <source>
        <strain evidence="8">DSM 11792</strain>
    </source>
</reference>
<dbReference type="GO" id="GO:0043190">
    <property type="term" value="C:ATP-binding cassette (ABC) transporter complex"/>
    <property type="evidence" value="ECO:0007669"/>
    <property type="project" value="InterPro"/>
</dbReference>
<keyword evidence="5 6" id="KW-0472">Membrane</keyword>
<dbReference type="RefSeq" id="WP_083543195.1">
    <property type="nucleotide sequence ID" value="NZ_FQUW01000024.1"/>
</dbReference>
<dbReference type="PANTHER" id="PTHR34857">
    <property type="entry name" value="SLL0384 PROTEIN"/>
    <property type="match status" value="1"/>
</dbReference>
<evidence type="ECO:0000256" key="4">
    <source>
        <dbReference type="ARBA" id="ARBA00022989"/>
    </source>
</evidence>
<keyword evidence="8" id="KW-1185">Reference proteome</keyword>
<evidence type="ECO:0000313" key="8">
    <source>
        <dbReference type="Proteomes" id="UP000184196"/>
    </source>
</evidence>
<evidence type="ECO:0000256" key="1">
    <source>
        <dbReference type="ARBA" id="ARBA00004651"/>
    </source>
</evidence>
<evidence type="ECO:0000256" key="6">
    <source>
        <dbReference type="SAM" id="Phobius"/>
    </source>
</evidence>
<feature type="transmembrane region" description="Helical" evidence="6">
    <location>
        <begin position="72"/>
        <end position="92"/>
    </location>
</feature>
<dbReference type="NCBIfam" id="TIGR02454">
    <property type="entry name" value="ECF_T_CbiQ"/>
    <property type="match status" value="1"/>
</dbReference>
<sequence>MTRLMDDFLRTGGCPGSFLHRVDPRVKVLAVTGFVTLSASLASRAGLVLAVVFLLALTAAARLPLRWLAGRLLWLLPFAGTMILLFPFITPGEPVWRWEWGALAITATREGWQHALVLSLRVVAAFLAVNFLLATTGLRQVLEALSFFRVPAVFIQMIEFTIRYIFVVADELRRMNTARAARGFVPGKHLFHRHTFRTLGQTVGVLFVRSWERGERIYHAMLARGYTGRVHRKALPPPGGLDLAWGAFILLVALGLHFFDPGTITWLLSWK</sequence>
<feature type="transmembrane region" description="Helical" evidence="6">
    <location>
        <begin position="41"/>
        <end position="60"/>
    </location>
</feature>
<comment type="subcellular location">
    <subcellularLocation>
        <location evidence="1">Cell membrane</location>
        <topology evidence="1">Multi-pass membrane protein</topology>
    </subcellularLocation>
</comment>
<dbReference type="EMBL" id="FQUW01000024">
    <property type="protein sequence ID" value="SHF35228.1"/>
    <property type="molecule type" value="Genomic_DNA"/>
</dbReference>
<dbReference type="OrthoDB" id="8585740at2"/>
<dbReference type="CDD" id="cd16914">
    <property type="entry name" value="EcfT"/>
    <property type="match status" value="1"/>
</dbReference>
<evidence type="ECO:0000313" key="7">
    <source>
        <dbReference type="EMBL" id="SHF35228.1"/>
    </source>
</evidence>